<reference evidence="2 3" key="1">
    <citation type="journal article" date="2016" name="Proc. Natl. Acad. Sci. U.S.A.">
        <title>Comparative genomics of biotechnologically important yeasts.</title>
        <authorList>
            <person name="Riley R."/>
            <person name="Haridas S."/>
            <person name="Wolfe K.H."/>
            <person name="Lopes M.R."/>
            <person name="Hittinger C.T."/>
            <person name="Goeker M."/>
            <person name="Salamov A.A."/>
            <person name="Wisecaver J.H."/>
            <person name="Long T.M."/>
            <person name="Calvey C.H."/>
            <person name="Aerts A.L."/>
            <person name="Barry K.W."/>
            <person name="Choi C."/>
            <person name="Clum A."/>
            <person name="Coughlan A.Y."/>
            <person name="Deshpande S."/>
            <person name="Douglass A.P."/>
            <person name="Hanson S.J."/>
            <person name="Klenk H.-P."/>
            <person name="LaButti K.M."/>
            <person name="Lapidus A."/>
            <person name="Lindquist E.A."/>
            <person name="Lipzen A.M."/>
            <person name="Meier-Kolthoff J.P."/>
            <person name="Ohm R.A."/>
            <person name="Otillar R.P."/>
            <person name="Pangilinan J.L."/>
            <person name="Peng Y."/>
            <person name="Rokas A."/>
            <person name="Rosa C.A."/>
            <person name="Scheuner C."/>
            <person name="Sibirny A.A."/>
            <person name="Slot J.C."/>
            <person name="Stielow J.B."/>
            <person name="Sun H."/>
            <person name="Kurtzman C.P."/>
            <person name="Blackwell M."/>
            <person name="Grigoriev I.V."/>
            <person name="Jeffries T.W."/>
        </authorList>
    </citation>
    <scope>NUCLEOTIDE SEQUENCE [LARGE SCALE GENOMIC DNA]</scope>
    <source>
        <strain evidence="2 3">NRRL Y-11557</strain>
    </source>
</reference>
<dbReference type="EMBL" id="KV454289">
    <property type="protein sequence ID" value="ODQ76705.1"/>
    <property type="molecule type" value="Genomic_DNA"/>
</dbReference>
<evidence type="ECO:0000313" key="2">
    <source>
        <dbReference type="EMBL" id="ODQ76705.1"/>
    </source>
</evidence>
<name>A0A1E3QG75_LIPST</name>
<protein>
    <submittedName>
        <fullName evidence="2">Uncharacterized protein</fullName>
    </submittedName>
</protein>
<sequence>MPPRRGPRDRRNTFLPSDVNTGFNFDVIPSVNLLLAEDTENADDEDENDGANGENVPRAVEELPQLLLEPKRGRSTPVISRLSTSTVNAFSQGPSSLSSAEISSDPQLTIVQSLSIPTVRLRRMQPFPEAKVKMNLQKLLSLSVDEVANTTVNDKLFAPHISVTRVNGHSAKLETASEPISATSDFAGPDLRSTVLTDVTRSMIGHDEWSDQRRAIANLLLDQANLDSRDEEGSTRINWKILLAVTAILVFIAMKYWPNFPDAVRERQPGTPEQVRQ</sequence>
<dbReference type="AlphaFoldDB" id="A0A1E3QG75"/>
<dbReference type="Proteomes" id="UP000094385">
    <property type="component" value="Unassembled WGS sequence"/>
</dbReference>
<dbReference type="OrthoDB" id="10423310at2759"/>
<proteinExistence type="predicted"/>
<evidence type="ECO:0000313" key="3">
    <source>
        <dbReference type="Proteomes" id="UP000094385"/>
    </source>
</evidence>
<keyword evidence="3" id="KW-1185">Reference proteome</keyword>
<organism evidence="2 3">
    <name type="scientific">Lipomyces starkeyi NRRL Y-11557</name>
    <dbReference type="NCBI Taxonomy" id="675824"/>
    <lineage>
        <taxon>Eukaryota</taxon>
        <taxon>Fungi</taxon>
        <taxon>Dikarya</taxon>
        <taxon>Ascomycota</taxon>
        <taxon>Saccharomycotina</taxon>
        <taxon>Lipomycetes</taxon>
        <taxon>Lipomycetales</taxon>
        <taxon>Lipomycetaceae</taxon>
        <taxon>Lipomyces</taxon>
    </lineage>
</organism>
<feature type="region of interest" description="Disordered" evidence="1">
    <location>
        <begin position="36"/>
        <end position="56"/>
    </location>
</feature>
<feature type="compositionally biased region" description="Acidic residues" evidence="1">
    <location>
        <begin position="37"/>
        <end position="49"/>
    </location>
</feature>
<accession>A0A1E3QG75</accession>
<gene>
    <name evidence="2" type="ORF">LIPSTDRAFT_25063</name>
</gene>
<evidence type="ECO:0000256" key="1">
    <source>
        <dbReference type="SAM" id="MobiDB-lite"/>
    </source>
</evidence>